<organism evidence="2 3">
    <name type="scientific">Galerina marginata (strain CBS 339.88)</name>
    <dbReference type="NCBI Taxonomy" id="685588"/>
    <lineage>
        <taxon>Eukaryota</taxon>
        <taxon>Fungi</taxon>
        <taxon>Dikarya</taxon>
        <taxon>Basidiomycota</taxon>
        <taxon>Agaricomycotina</taxon>
        <taxon>Agaricomycetes</taxon>
        <taxon>Agaricomycetidae</taxon>
        <taxon>Agaricales</taxon>
        <taxon>Agaricineae</taxon>
        <taxon>Strophariaceae</taxon>
        <taxon>Galerina</taxon>
    </lineage>
</organism>
<name>A0A067T444_GALM3</name>
<feature type="compositionally biased region" description="Basic and acidic residues" evidence="1">
    <location>
        <begin position="358"/>
        <end position="367"/>
    </location>
</feature>
<protein>
    <submittedName>
        <fullName evidence="2">Uncharacterized protein</fullName>
    </submittedName>
</protein>
<keyword evidence="3" id="KW-1185">Reference proteome</keyword>
<evidence type="ECO:0000313" key="2">
    <source>
        <dbReference type="EMBL" id="KDR77891.1"/>
    </source>
</evidence>
<gene>
    <name evidence="2" type="ORF">GALMADRAFT_138062</name>
</gene>
<dbReference type="HOGENOM" id="CLU_067840_0_0_1"/>
<accession>A0A067T444</accession>
<feature type="compositionally biased region" description="Basic residues" evidence="1">
    <location>
        <begin position="396"/>
        <end position="407"/>
    </location>
</feature>
<dbReference type="EMBL" id="KL142375">
    <property type="protein sequence ID" value="KDR77891.1"/>
    <property type="molecule type" value="Genomic_DNA"/>
</dbReference>
<sequence length="407" mass="46840">MDLASKLENILESIDALHPTVRNAFLASLPEDNEALISFPAAKWDDFFEEHGTEFGLQSRSFKYSNFLMENDITPTYQLPRSFHKEVCKIALVWMGAYRFQRSKRTKEEAHLRMLEPFLIPIISLFQGRILDKSMKRLIETKYSTGGRAEHAMFLLGGALFLVVELKLQLGDEGELGDYVTQLFLELLAAAQRNGRHDFKNLKVYGLLSDFSQYYFYTYHPETKKFFKNQEMRISDGTFDGVCEGMMHACNKIFGLVLTAYIGGLRTIVGWDERGDHGNRARPWKTALRLAEACRTKFEEPVTDLAEMEQRGIEALENLTKSASSMPVDLFHCDEEPTMPADREKFADALTARVYESQLRKEREQRAKNAIRVQKRKRDSEPEVDDSYIQPEGLRRSSRSLKSAKLK</sequence>
<evidence type="ECO:0000256" key="1">
    <source>
        <dbReference type="SAM" id="MobiDB-lite"/>
    </source>
</evidence>
<dbReference type="Proteomes" id="UP000027222">
    <property type="component" value="Unassembled WGS sequence"/>
</dbReference>
<proteinExistence type="predicted"/>
<dbReference type="AlphaFoldDB" id="A0A067T444"/>
<evidence type="ECO:0000313" key="3">
    <source>
        <dbReference type="Proteomes" id="UP000027222"/>
    </source>
</evidence>
<feature type="region of interest" description="Disordered" evidence="1">
    <location>
        <begin position="358"/>
        <end position="407"/>
    </location>
</feature>
<reference evidence="3" key="1">
    <citation type="journal article" date="2014" name="Proc. Natl. Acad. Sci. U.S.A.">
        <title>Extensive sampling of basidiomycete genomes demonstrates inadequacy of the white-rot/brown-rot paradigm for wood decay fungi.</title>
        <authorList>
            <person name="Riley R."/>
            <person name="Salamov A.A."/>
            <person name="Brown D.W."/>
            <person name="Nagy L.G."/>
            <person name="Floudas D."/>
            <person name="Held B.W."/>
            <person name="Levasseur A."/>
            <person name="Lombard V."/>
            <person name="Morin E."/>
            <person name="Otillar R."/>
            <person name="Lindquist E.A."/>
            <person name="Sun H."/>
            <person name="LaButti K.M."/>
            <person name="Schmutz J."/>
            <person name="Jabbour D."/>
            <person name="Luo H."/>
            <person name="Baker S.E."/>
            <person name="Pisabarro A.G."/>
            <person name="Walton J.D."/>
            <person name="Blanchette R.A."/>
            <person name="Henrissat B."/>
            <person name="Martin F."/>
            <person name="Cullen D."/>
            <person name="Hibbett D.S."/>
            <person name="Grigoriev I.V."/>
        </authorList>
    </citation>
    <scope>NUCLEOTIDE SEQUENCE [LARGE SCALE GENOMIC DNA]</scope>
    <source>
        <strain evidence="3">CBS 339.88</strain>
    </source>
</reference>
<dbReference type="OrthoDB" id="3248548at2759"/>